<reference evidence="2 3" key="1">
    <citation type="journal article" date="2018" name="Nat. Ecol. Evol.">
        <title>Shark genomes provide insights into elasmobranch evolution and the origin of vertebrates.</title>
        <authorList>
            <person name="Hara Y"/>
            <person name="Yamaguchi K"/>
            <person name="Onimaru K"/>
            <person name="Kadota M"/>
            <person name="Koyanagi M"/>
            <person name="Keeley SD"/>
            <person name="Tatsumi K"/>
            <person name="Tanaka K"/>
            <person name="Motone F"/>
            <person name="Kageyama Y"/>
            <person name="Nozu R"/>
            <person name="Adachi N"/>
            <person name="Nishimura O"/>
            <person name="Nakagawa R"/>
            <person name="Tanegashima C"/>
            <person name="Kiyatake I"/>
            <person name="Matsumoto R"/>
            <person name="Murakumo K"/>
            <person name="Nishida K"/>
            <person name="Terakita A"/>
            <person name="Kuratani S"/>
            <person name="Sato K"/>
            <person name="Hyodo S Kuraku.S."/>
        </authorList>
    </citation>
    <scope>NUCLEOTIDE SEQUENCE [LARGE SCALE GENOMIC DNA]</scope>
</reference>
<gene>
    <name evidence="2" type="ORF">chiPu_0021832</name>
</gene>
<dbReference type="Proteomes" id="UP000287033">
    <property type="component" value="Unassembled WGS sequence"/>
</dbReference>
<evidence type="ECO:0000313" key="3">
    <source>
        <dbReference type="Proteomes" id="UP000287033"/>
    </source>
</evidence>
<sequence length="99" mass="10686">MEPSTAPGAGSKRRNLGFFKPPRLYIQERRRTDTIISESAASSEEERCGTLKRSQSDRTEYSHKLKGYNSGDGPIGLFCAVGFSDCVTGAGEGPVAQLT</sequence>
<dbReference type="STRING" id="137246.A0A401RMZ8"/>
<dbReference type="EMBL" id="BEZZ01004948">
    <property type="protein sequence ID" value="GCC19470.1"/>
    <property type="molecule type" value="Genomic_DNA"/>
</dbReference>
<dbReference type="OrthoDB" id="6244550at2759"/>
<accession>A0A401RMZ8</accession>
<feature type="region of interest" description="Disordered" evidence="1">
    <location>
        <begin position="39"/>
        <end position="61"/>
    </location>
</feature>
<evidence type="ECO:0000313" key="2">
    <source>
        <dbReference type="EMBL" id="GCC19470.1"/>
    </source>
</evidence>
<keyword evidence="3" id="KW-1185">Reference proteome</keyword>
<proteinExistence type="predicted"/>
<name>A0A401RMZ8_CHIPU</name>
<evidence type="ECO:0000256" key="1">
    <source>
        <dbReference type="SAM" id="MobiDB-lite"/>
    </source>
</evidence>
<comment type="caution">
    <text evidence="2">The sequence shown here is derived from an EMBL/GenBank/DDBJ whole genome shotgun (WGS) entry which is preliminary data.</text>
</comment>
<organism evidence="2 3">
    <name type="scientific">Chiloscyllium punctatum</name>
    <name type="common">Brownbanded bambooshark</name>
    <name type="synonym">Hemiscyllium punctatum</name>
    <dbReference type="NCBI Taxonomy" id="137246"/>
    <lineage>
        <taxon>Eukaryota</taxon>
        <taxon>Metazoa</taxon>
        <taxon>Chordata</taxon>
        <taxon>Craniata</taxon>
        <taxon>Vertebrata</taxon>
        <taxon>Chondrichthyes</taxon>
        <taxon>Elasmobranchii</taxon>
        <taxon>Galeomorphii</taxon>
        <taxon>Galeoidea</taxon>
        <taxon>Orectolobiformes</taxon>
        <taxon>Hemiscylliidae</taxon>
        <taxon>Chiloscyllium</taxon>
    </lineage>
</organism>
<protein>
    <submittedName>
        <fullName evidence="2">Uncharacterized protein</fullName>
    </submittedName>
</protein>
<dbReference type="AlphaFoldDB" id="A0A401RMZ8"/>
<feature type="compositionally biased region" description="Basic and acidic residues" evidence="1">
    <location>
        <begin position="44"/>
        <end position="61"/>
    </location>
</feature>